<dbReference type="Proteomes" id="UP001235939">
    <property type="component" value="Chromosome 01"/>
</dbReference>
<evidence type="ECO:0000259" key="1">
    <source>
        <dbReference type="Pfam" id="PF03731"/>
    </source>
</evidence>
<keyword evidence="3" id="KW-1185">Reference proteome</keyword>
<accession>A0ABY6JV09</accession>
<dbReference type="EMBL" id="CP092863">
    <property type="protein sequence ID" value="UYV60198.1"/>
    <property type="molecule type" value="Genomic_DNA"/>
</dbReference>
<organism evidence="2 3">
    <name type="scientific">Cordylochernes scorpioides</name>
    <dbReference type="NCBI Taxonomy" id="51811"/>
    <lineage>
        <taxon>Eukaryota</taxon>
        <taxon>Metazoa</taxon>
        <taxon>Ecdysozoa</taxon>
        <taxon>Arthropoda</taxon>
        <taxon>Chelicerata</taxon>
        <taxon>Arachnida</taxon>
        <taxon>Pseudoscorpiones</taxon>
        <taxon>Cheliferoidea</taxon>
        <taxon>Chernetidae</taxon>
        <taxon>Cordylochernes</taxon>
    </lineage>
</organism>
<protein>
    <submittedName>
        <fullName evidence="2">XRCC5</fullName>
    </submittedName>
</protein>
<reference evidence="2 3" key="1">
    <citation type="submission" date="2022-01" db="EMBL/GenBank/DDBJ databases">
        <title>A chromosomal length assembly of Cordylochernes scorpioides.</title>
        <authorList>
            <person name="Zeh D."/>
            <person name="Zeh J."/>
        </authorList>
    </citation>
    <scope>NUCLEOTIDE SEQUENCE [LARGE SCALE GENOMIC DNA]</scope>
    <source>
        <strain evidence="2">IN4F17</strain>
        <tissue evidence="2">Whole Body</tissue>
    </source>
</reference>
<dbReference type="PANTHER" id="PTHR12604">
    <property type="entry name" value="KU AUTOANTIGEN DNA HELICASE"/>
    <property type="match status" value="1"/>
</dbReference>
<dbReference type="InterPro" id="IPR005161">
    <property type="entry name" value="Ku_N"/>
</dbReference>
<evidence type="ECO:0000313" key="2">
    <source>
        <dbReference type="EMBL" id="UYV60198.1"/>
    </source>
</evidence>
<dbReference type="Pfam" id="PF03731">
    <property type="entry name" value="Ku_N"/>
    <property type="match status" value="1"/>
</dbReference>
<dbReference type="InterPro" id="IPR036465">
    <property type="entry name" value="vWFA_dom_sf"/>
</dbReference>
<dbReference type="PANTHER" id="PTHR12604:SF4">
    <property type="entry name" value="X-RAY REPAIR CROSS-COMPLEMENTING PROTEIN 5"/>
    <property type="match status" value="1"/>
</dbReference>
<proteinExistence type="predicted"/>
<evidence type="ECO:0000313" key="3">
    <source>
        <dbReference type="Proteomes" id="UP001235939"/>
    </source>
</evidence>
<dbReference type="Gene3D" id="3.40.50.410">
    <property type="entry name" value="von Willebrand factor, type A domain"/>
    <property type="match status" value="1"/>
</dbReference>
<feature type="domain" description="Ku70/Ku80 N-terminal alpha/beta" evidence="1">
    <location>
        <begin position="9"/>
        <end position="86"/>
    </location>
</feature>
<dbReference type="SUPFAM" id="SSF53300">
    <property type="entry name" value="vWA-like"/>
    <property type="match status" value="1"/>
</dbReference>
<sequence>MVVGKPQGKIFSESKDELALVVSGSPETANDLAEEDQYQNIVTVKGLGLVGWKLLNLVEQLQPSTTPGDFIDALVVSMDILVNQTKGQKFGGGLRLLLFSTFKDSFCLDKLQTIVEGLKRLEIVLTVM</sequence>
<gene>
    <name evidence="2" type="ORF">LAZ67_1000382</name>
</gene>
<name>A0ABY6JV09_9ARAC</name>